<dbReference type="STRING" id="1141098.A0A1Y2EAS7"/>
<evidence type="ECO:0000313" key="2">
    <source>
        <dbReference type="EMBL" id="ORY68517.1"/>
    </source>
</evidence>
<feature type="signal peptide" evidence="1">
    <location>
        <begin position="1"/>
        <end position="19"/>
    </location>
</feature>
<dbReference type="OrthoDB" id="2130735at2759"/>
<dbReference type="EMBL" id="MCFJ01000003">
    <property type="protein sequence ID" value="ORY68517.1"/>
    <property type="molecule type" value="Genomic_DNA"/>
</dbReference>
<dbReference type="Proteomes" id="UP000193689">
    <property type="component" value="Unassembled WGS sequence"/>
</dbReference>
<gene>
    <name evidence="2" type="ORF">BCR38DRAFT_406439</name>
</gene>
<proteinExistence type="predicted"/>
<name>A0A1Y2EAS7_9PEZI</name>
<dbReference type="AlphaFoldDB" id="A0A1Y2EAS7"/>
<reference evidence="2 3" key="1">
    <citation type="submission" date="2016-07" db="EMBL/GenBank/DDBJ databases">
        <title>Pervasive Adenine N6-methylation of Active Genes in Fungi.</title>
        <authorList>
            <consortium name="DOE Joint Genome Institute"/>
            <person name="Mondo S.J."/>
            <person name="Dannebaum R.O."/>
            <person name="Kuo R.C."/>
            <person name="Labutti K."/>
            <person name="Haridas S."/>
            <person name="Kuo A."/>
            <person name="Salamov A."/>
            <person name="Ahrendt S.R."/>
            <person name="Lipzen A."/>
            <person name="Sullivan W."/>
            <person name="Andreopoulos W.B."/>
            <person name="Clum A."/>
            <person name="Lindquist E."/>
            <person name="Daum C."/>
            <person name="Ramamoorthy G.K."/>
            <person name="Gryganskyi A."/>
            <person name="Culley D."/>
            <person name="Magnuson J.K."/>
            <person name="James T.Y."/>
            <person name="O'Malley M.A."/>
            <person name="Stajich J.E."/>
            <person name="Spatafora J.W."/>
            <person name="Visel A."/>
            <person name="Grigoriev I.V."/>
        </authorList>
    </citation>
    <scope>NUCLEOTIDE SEQUENCE [LARGE SCALE GENOMIC DNA]</scope>
    <source>
        <strain evidence="2 3">CBS 129021</strain>
    </source>
</reference>
<sequence length="386" mass="42239">MYTALVGSWLALAATVATAPSKSLNSRVSNSGPHELSRVVIFTPDENYTDPQVLYERTVQLPNNDLLATWENYSPEPPPVYFPIYQSKDSGSTWSEISRVQDTALGQGLRYQPSLYVLPKQIGEFQPGTLLLAGSSIPTDLSTTQLELYASTDSGVTWEFVSHVAAGGEAVPNNGLTPVWEPFMMVYEDKLIYYYSDQRDNETYGQKLVHQTSTDLKTWGPVVEDVAYSTYTDRPGMPTVALLPDGNYIYTYEYGGGPNPTTTSYTFPVFYRLSKDPEKFFDVEHHPIVTTEGTVPNGSPYVVWSSAGGVNGTIIVSSGCCSQIFVNKALGAEDAWESVSTPEGVSYTRSLMVFNDDPSYLLIGGAGKLPPADGMNQVTISVVKLD</sequence>
<dbReference type="PANTHER" id="PTHR38792">
    <property type="entry name" value="BNR/ASP-BOX REPEAT DOMAIN PROTEIN (AFU_ORTHOLOGUE AFUA_7G06430)-RELATED"/>
    <property type="match status" value="1"/>
</dbReference>
<dbReference type="SUPFAM" id="SSF110296">
    <property type="entry name" value="Oligoxyloglucan reducing end-specific cellobiohydrolase"/>
    <property type="match status" value="1"/>
</dbReference>
<organism evidence="2 3">
    <name type="scientific">Pseudomassariella vexata</name>
    <dbReference type="NCBI Taxonomy" id="1141098"/>
    <lineage>
        <taxon>Eukaryota</taxon>
        <taxon>Fungi</taxon>
        <taxon>Dikarya</taxon>
        <taxon>Ascomycota</taxon>
        <taxon>Pezizomycotina</taxon>
        <taxon>Sordariomycetes</taxon>
        <taxon>Xylariomycetidae</taxon>
        <taxon>Amphisphaeriales</taxon>
        <taxon>Pseudomassariaceae</taxon>
        <taxon>Pseudomassariella</taxon>
    </lineage>
</organism>
<dbReference type="CDD" id="cd15482">
    <property type="entry name" value="Sialidase_non-viral"/>
    <property type="match status" value="1"/>
</dbReference>
<dbReference type="GeneID" id="63774265"/>
<keyword evidence="3" id="KW-1185">Reference proteome</keyword>
<dbReference type="InParanoid" id="A0A1Y2EAS7"/>
<comment type="caution">
    <text evidence="2">The sequence shown here is derived from an EMBL/GenBank/DDBJ whole genome shotgun (WGS) entry which is preliminary data.</text>
</comment>
<evidence type="ECO:0000256" key="1">
    <source>
        <dbReference type="SAM" id="SignalP"/>
    </source>
</evidence>
<keyword evidence="1" id="KW-0732">Signal</keyword>
<accession>A0A1Y2EAS7</accession>
<dbReference type="RefSeq" id="XP_040718804.1">
    <property type="nucleotide sequence ID" value="XM_040858053.1"/>
</dbReference>
<protein>
    <submittedName>
        <fullName evidence="2">Exo-1,5-alpha-L-arabinofuranobiosidase</fullName>
    </submittedName>
</protein>
<dbReference type="Gene3D" id="2.120.10.10">
    <property type="match status" value="1"/>
</dbReference>
<feature type="chain" id="PRO_5012078932" evidence="1">
    <location>
        <begin position="20"/>
        <end position="386"/>
    </location>
</feature>
<evidence type="ECO:0000313" key="3">
    <source>
        <dbReference type="Proteomes" id="UP000193689"/>
    </source>
</evidence>
<dbReference type="PANTHER" id="PTHR38792:SF3">
    <property type="entry name" value="BNR_ASP-BOX REPEAT DOMAIN PROTEIN (AFU_ORTHOLOGUE AFUA_7G06430)-RELATED"/>
    <property type="match status" value="1"/>
</dbReference>